<feature type="binding site" evidence="5">
    <location>
        <position position="66"/>
    </location>
    <ligand>
        <name>spermidine</name>
        <dbReference type="ChEBI" id="CHEBI:57834"/>
    </ligand>
</feature>
<dbReference type="Pfam" id="PF17284">
    <property type="entry name" value="Spermine_synt_N"/>
    <property type="match status" value="1"/>
</dbReference>
<evidence type="ECO:0000256" key="4">
    <source>
        <dbReference type="ARBA" id="ARBA00048874"/>
    </source>
</evidence>
<evidence type="ECO:0000259" key="7">
    <source>
        <dbReference type="PROSITE" id="PS51006"/>
    </source>
</evidence>
<comment type="subunit">
    <text evidence="5">Homodimer or homotetramer.</text>
</comment>
<proteinExistence type="inferred from homology"/>
<evidence type="ECO:0000256" key="5">
    <source>
        <dbReference type="HAMAP-Rule" id="MF_00198"/>
    </source>
</evidence>
<comment type="caution">
    <text evidence="5">Lacks conserved residue(s) required for the propagation of feature annotation.</text>
</comment>
<dbReference type="PROSITE" id="PS51006">
    <property type="entry name" value="PABS_2"/>
    <property type="match status" value="1"/>
</dbReference>
<dbReference type="GO" id="GO:0010487">
    <property type="term" value="F:thermospermine synthase activity"/>
    <property type="evidence" value="ECO:0007669"/>
    <property type="project" value="UniProtKB-EC"/>
</dbReference>
<dbReference type="Gene3D" id="3.40.50.150">
    <property type="entry name" value="Vaccinia Virus protein VP39"/>
    <property type="match status" value="1"/>
</dbReference>
<feature type="binding site" evidence="5">
    <location>
        <begin position="147"/>
        <end position="148"/>
    </location>
    <ligand>
        <name>S-methyl-5'-thioadenosine</name>
        <dbReference type="ChEBI" id="CHEBI:17509"/>
    </ligand>
</feature>
<dbReference type="InterPro" id="IPR037163">
    <property type="entry name" value="Spermidine_synt_N_sf"/>
</dbReference>
<evidence type="ECO:0000313" key="8">
    <source>
        <dbReference type="EMBL" id="NAS26946.1"/>
    </source>
</evidence>
<feature type="binding site" evidence="5">
    <location>
        <position position="90"/>
    </location>
    <ligand>
        <name>spermidine</name>
        <dbReference type="ChEBI" id="CHEBI:57834"/>
    </ligand>
</feature>
<feature type="binding site" evidence="5">
    <location>
        <position position="36"/>
    </location>
    <ligand>
        <name>S-methyl-5'-thioadenosine</name>
        <dbReference type="ChEBI" id="CHEBI:17509"/>
    </ligand>
</feature>
<comment type="function">
    <text evidence="5">Catalyzes the irreversible transfer of a propylamine group from the amino donor S-adenosylmethioninamine (decarboxy-AdoMet) to putrescine (1,4-diaminobutane) to yield spermidine.</text>
</comment>
<keyword evidence="9" id="KW-1185">Reference proteome</keyword>
<dbReference type="CDD" id="cd02440">
    <property type="entry name" value="AdoMet_MTases"/>
    <property type="match status" value="1"/>
</dbReference>
<comment type="catalytic activity">
    <reaction evidence="5">
        <text>S-adenosyl 3-(methylsulfanyl)propylamine + putrescine = S-methyl-5'-thioadenosine + spermidine + H(+)</text>
        <dbReference type="Rhea" id="RHEA:12721"/>
        <dbReference type="ChEBI" id="CHEBI:15378"/>
        <dbReference type="ChEBI" id="CHEBI:17509"/>
        <dbReference type="ChEBI" id="CHEBI:57443"/>
        <dbReference type="ChEBI" id="CHEBI:57834"/>
        <dbReference type="ChEBI" id="CHEBI:326268"/>
        <dbReference type="EC" id="2.5.1.16"/>
    </reaction>
</comment>
<evidence type="ECO:0000256" key="6">
    <source>
        <dbReference type="PROSITE-ProRule" id="PRU00354"/>
    </source>
</evidence>
<comment type="similarity">
    <text evidence="1 5">Belongs to the spermidine/spermine synthase family.</text>
</comment>
<dbReference type="HAMAP" id="MF_00198">
    <property type="entry name" value="Spermidine_synth"/>
    <property type="match status" value="1"/>
</dbReference>
<dbReference type="InterPro" id="IPR001045">
    <property type="entry name" value="Spermi_synthase"/>
</dbReference>
<dbReference type="PANTHER" id="PTHR43317">
    <property type="entry name" value="THERMOSPERMINE SYNTHASE ACAULIS5"/>
    <property type="match status" value="1"/>
</dbReference>
<dbReference type="InterPro" id="IPR035246">
    <property type="entry name" value="Spermidine_synt_N"/>
</dbReference>
<dbReference type="PANTHER" id="PTHR43317:SF1">
    <property type="entry name" value="THERMOSPERMINE SYNTHASE ACAULIS5"/>
    <property type="match status" value="1"/>
</dbReference>
<dbReference type="Gene3D" id="2.30.140.10">
    <property type="entry name" value="Spermidine synthase, tetramerisation domain"/>
    <property type="match status" value="1"/>
</dbReference>
<dbReference type="Pfam" id="PF01564">
    <property type="entry name" value="Spermine_synth"/>
    <property type="match status" value="1"/>
</dbReference>
<feature type="domain" description="PABS" evidence="7">
    <location>
        <begin position="7"/>
        <end position="261"/>
    </location>
</feature>
<reference evidence="8 9" key="1">
    <citation type="submission" date="2020-01" db="EMBL/GenBank/DDBJ databases">
        <title>Herbidospora sp. NEAU-GS84 nov., a novel actinomycete isolated from soil.</title>
        <authorList>
            <person name="Han L."/>
        </authorList>
    </citation>
    <scope>NUCLEOTIDE SEQUENCE [LARGE SCALE GENOMIC DNA]</scope>
    <source>
        <strain evidence="8 9">NEAU-GS84</strain>
    </source>
</reference>
<evidence type="ECO:0000256" key="3">
    <source>
        <dbReference type="ARBA" id="ARBA00023115"/>
    </source>
</evidence>
<comment type="caution">
    <text evidence="8">The sequence shown here is derived from an EMBL/GenBank/DDBJ whole genome shotgun (WGS) entry which is preliminary data.</text>
</comment>
<dbReference type="RefSeq" id="WP_161483904.1">
    <property type="nucleotide sequence ID" value="NZ_WXEW01000012.1"/>
</dbReference>
<evidence type="ECO:0000256" key="1">
    <source>
        <dbReference type="ARBA" id="ARBA00007867"/>
    </source>
</evidence>
<dbReference type="Proteomes" id="UP000479526">
    <property type="component" value="Unassembled WGS sequence"/>
</dbReference>
<dbReference type="InterPro" id="IPR030374">
    <property type="entry name" value="PABS"/>
</dbReference>
<dbReference type="AlphaFoldDB" id="A0A7C9J7W9"/>
<sequence>MIEHDGHLWIDEPTTPGTRRLWRVDAVLHEETTPFQDILVAVTEQGASLFCGGERQSTEFSQLVYHEALVIPPALLADRLDRCLVIGSSEGVACQILVEAGAQAVDHVDIDRRAVRVCADHLPYGYTVAELAAAERGAGPITMRYEDGYAFLESAAGYDVIVVDLPDESAEGDAQHDRLYGAAFLEMCRKALAPGGVVSTQAGCMTLWRNDTLRRSWARFTQAFPSVVYYGSDEHEWAFVSARADTLADPVGFMREKLARLPYRPVSIDDAALTGNTVPPRSVRG</sequence>
<gene>
    <name evidence="5" type="primary">speE</name>
    <name evidence="8" type="ORF">GT755_35415</name>
</gene>
<keyword evidence="5" id="KW-0745">Spermidine biosynthesis</keyword>
<dbReference type="EC" id="2.5.1.16" evidence="5"/>
<dbReference type="UniPathway" id="UPA00248">
    <property type="reaction ID" value="UER00314"/>
</dbReference>
<keyword evidence="3 5" id="KW-0620">Polyamine biosynthesis</keyword>
<keyword evidence="2 5" id="KW-0808">Transferase</keyword>
<protein>
    <recommendedName>
        <fullName evidence="5">Polyamine aminopropyltransferase</fullName>
    </recommendedName>
    <alternativeName>
        <fullName evidence="5">Putrescine aminopropyltransferase</fullName>
        <shortName evidence="5">PAPT</shortName>
    </alternativeName>
    <alternativeName>
        <fullName evidence="5">Spermidine synthase</fullName>
        <shortName evidence="5">SPDS</shortName>
        <shortName evidence="5">SPDSY</shortName>
        <ecNumber evidence="5">2.5.1.16</ecNumber>
    </alternativeName>
</protein>
<dbReference type="EMBL" id="WXEW01000012">
    <property type="protein sequence ID" value="NAS26946.1"/>
    <property type="molecule type" value="Genomic_DNA"/>
</dbReference>
<dbReference type="InterPro" id="IPR029063">
    <property type="entry name" value="SAM-dependent_MTases_sf"/>
</dbReference>
<evidence type="ECO:0000256" key="2">
    <source>
        <dbReference type="ARBA" id="ARBA00022679"/>
    </source>
</evidence>
<accession>A0A7C9J7W9</accession>
<name>A0A7C9J7W9_9ACTN</name>
<organism evidence="8 9">
    <name type="scientific">Herbidospora solisilvae</name>
    <dbReference type="NCBI Taxonomy" id="2696284"/>
    <lineage>
        <taxon>Bacteria</taxon>
        <taxon>Bacillati</taxon>
        <taxon>Actinomycetota</taxon>
        <taxon>Actinomycetes</taxon>
        <taxon>Streptosporangiales</taxon>
        <taxon>Streptosporangiaceae</taxon>
        <taxon>Herbidospora</taxon>
    </lineage>
</organism>
<evidence type="ECO:0000313" key="9">
    <source>
        <dbReference type="Proteomes" id="UP000479526"/>
    </source>
</evidence>
<dbReference type="GO" id="GO:0004766">
    <property type="term" value="F:spermidine synthase activity"/>
    <property type="evidence" value="ECO:0007669"/>
    <property type="project" value="UniProtKB-UniRule"/>
</dbReference>
<dbReference type="SUPFAM" id="SSF53335">
    <property type="entry name" value="S-adenosyl-L-methionine-dependent methyltransferases"/>
    <property type="match status" value="1"/>
</dbReference>
<feature type="active site" description="Proton acceptor" evidence="5 6">
    <location>
        <position position="164"/>
    </location>
</feature>
<dbReference type="GO" id="GO:0008295">
    <property type="term" value="P:spermidine biosynthetic process"/>
    <property type="evidence" value="ECO:0007669"/>
    <property type="project" value="UniProtKB-UniRule"/>
</dbReference>
<comment type="catalytic activity">
    <reaction evidence="4">
        <text>S-adenosyl 3-(methylsulfanyl)propylamine + spermidine = thermospermine + S-methyl-5'-thioadenosine + H(+)</text>
        <dbReference type="Rhea" id="RHEA:30515"/>
        <dbReference type="ChEBI" id="CHEBI:15378"/>
        <dbReference type="ChEBI" id="CHEBI:17509"/>
        <dbReference type="ChEBI" id="CHEBI:57443"/>
        <dbReference type="ChEBI" id="CHEBI:57834"/>
        <dbReference type="ChEBI" id="CHEBI:59903"/>
        <dbReference type="EC" id="2.5.1.79"/>
    </reaction>
</comment>
<feature type="binding site" evidence="5">
    <location>
        <position position="109"/>
    </location>
    <ligand>
        <name>S-methyl-5'-thioadenosine</name>
        <dbReference type="ChEBI" id="CHEBI:17509"/>
    </ligand>
</feature>
<comment type="pathway">
    <text evidence="5">Amine and polyamine biosynthesis; spermidine biosynthesis; spermidine from putrescine: step 1/1.</text>
</comment>